<keyword evidence="3" id="KW-1185">Reference proteome</keyword>
<proteinExistence type="predicted"/>
<comment type="caution">
    <text evidence="2">The sequence shown here is derived from an EMBL/GenBank/DDBJ whole genome shotgun (WGS) entry which is preliminary data.</text>
</comment>
<dbReference type="EMBL" id="CAKOFQ010008209">
    <property type="protein sequence ID" value="CAH2012684.1"/>
    <property type="molecule type" value="Genomic_DNA"/>
</dbReference>
<dbReference type="AlphaFoldDB" id="A0A9P0QDU4"/>
<dbReference type="EMBL" id="CAKOFQ010009621">
    <property type="protein sequence ID" value="CAH2018129.1"/>
    <property type="molecule type" value="Genomic_DNA"/>
</dbReference>
<name>A0A9P0QDU4_ACAOB</name>
<gene>
    <name evidence="1" type="ORF">ACAOBT_LOCUS32962</name>
    <name evidence="2" type="ORF">ACAOBT_LOCUS36445</name>
</gene>
<sequence>MVWGSMSSKGVGKLHFIDGNAIKWMEENNVPLLKWVSSSPDLSPIETL</sequence>
<protein>
    <submittedName>
        <fullName evidence="2">Uncharacterized protein</fullName>
    </submittedName>
</protein>
<dbReference type="Proteomes" id="UP001152888">
    <property type="component" value="Unassembled WGS sequence"/>
</dbReference>
<organism evidence="2 3">
    <name type="scientific">Acanthoscelides obtectus</name>
    <name type="common">Bean weevil</name>
    <name type="synonym">Bruchus obtectus</name>
    <dbReference type="NCBI Taxonomy" id="200917"/>
    <lineage>
        <taxon>Eukaryota</taxon>
        <taxon>Metazoa</taxon>
        <taxon>Ecdysozoa</taxon>
        <taxon>Arthropoda</taxon>
        <taxon>Hexapoda</taxon>
        <taxon>Insecta</taxon>
        <taxon>Pterygota</taxon>
        <taxon>Neoptera</taxon>
        <taxon>Endopterygota</taxon>
        <taxon>Coleoptera</taxon>
        <taxon>Polyphaga</taxon>
        <taxon>Cucujiformia</taxon>
        <taxon>Chrysomeloidea</taxon>
        <taxon>Chrysomelidae</taxon>
        <taxon>Bruchinae</taxon>
        <taxon>Bruchini</taxon>
        <taxon>Acanthoscelides</taxon>
    </lineage>
</organism>
<reference evidence="2" key="1">
    <citation type="submission" date="2022-03" db="EMBL/GenBank/DDBJ databases">
        <authorList>
            <person name="Sayadi A."/>
        </authorList>
    </citation>
    <scope>NUCLEOTIDE SEQUENCE</scope>
</reference>
<evidence type="ECO:0000313" key="3">
    <source>
        <dbReference type="Proteomes" id="UP001152888"/>
    </source>
</evidence>
<dbReference type="OrthoDB" id="6748180at2759"/>
<evidence type="ECO:0000313" key="2">
    <source>
        <dbReference type="EMBL" id="CAH2018129.1"/>
    </source>
</evidence>
<evidence type="ECO:0000313" key="1">
    <source>
        <dbReference type="EMBL" id="CAH2012684.1"/>
    </source>
</evidence>
<accession>A0A9P0QDU4</accession>